<feature type="compositionally biased region" description="Basic and acidic residues" evidence="11">
    <location>
        <begin position="1716"/>
        <end position="1733"/>
    </location>
</feature>
<dbReference type="InterPro" id="IPR036961">
    <property type="entry name" value="Kinesin_motor_dom_sf"/>
</dbReference>
<feature type="compositionally biased region" description="Low complexity" evidence="11">
    <location>
        <begin position="1424"/>
        <end position="1436"/>
    </location>
</feature>
<evidence type="ECO:0000313" key="14">
    <source>
        <dbReference type="Proteomes" id="UP000695022"/>
    </source>
</evidence>
<feature type="binding site" evidence="9">
    <location>
        <begin position="106"/>
        <end position="113"/>
    </location>
    <ligand>
        <name>ATP</name>
        <dbReference type="ChEBI" id="CHEBI:30616"/>
    </ligand>
</feature>
<dbReference type="PROSITE" id="PS50067">
    <property type="entry name" value="KINESIN_MOTOR_2"/>
    <property type="match status" value="1"/>
</dbReference>
<keyword evidence="14" id="KW-1185">Reference proteome</keyword>
<dbReference type="Pfam" id="PF00498">
    <property type="entry name" value="FHA"/>
    <property type="match status" value="1"/>
</dbReference>
<feature type="region of interest" description="Disordered" evidence="11">
    <location>
        <begin position="2162"/>
        <end position="2214"/>
    </location>
</feature>
<keyword evidence="2" id="KW-0963">Cytoplasm</keyword>
<evidence type="ECO:0000259" key="12">
    <source>
        <dbReference type="PROSITE" id="PS50067"/>
    </source>
</evidence>
<feature type="compositionally biased region" description="Polar residues" evidence="11">
    <location>
        <begin position="2199"/>
        <end position="2208"/>
    </location>
</feature>
<evidence type="ECO:0000256" key="11">
    <source>
        <dbReference type="SAM" id="MobiDB-lite"/>
    </source>
</evidence>
<dbReference type="InterPro" id="IPR022140">
    <property type="entry name" value="Kinesin-like_KIF1-typ"/>
</dbReference>
<evidence type="ECO:0000256" key="5">
    <source>
        <dbReference type="ARBA" id="ARBA00022840"/>
    </source>
</evidence>
<dbReference type="InterPro" id="IPR000938">
    <property type="entry name" value="CAP-Gly_domain"/>
</dbReference>
<dbReference type="Pfam" id="PF00225">
    <property type="entry name" value="Kinesin"/>
    <property type="match status" value="1"/>
</dbReference>
<feature type="compositionally biased region" description="Polar residues" evidence="11">
    <location>
        <begin position="2010"/>
        <end position="2020"/>
    </location>
</feature>
<feature type="coiled-coil region" evidence="10">
    <location>
        <begin position="374"/>
        <end position="414"/>
    </location>
</feature>
<dbReference type="PRINTS" id="PR00380">
    <property type="entry name" value="KINESINHEAVY"/>
</dbReference>
<keyword evidence="6 10" id="KW-0175">Coiled coil</keyword>
<feature type="compositionally biased region" description="Low complexity" evidence="11">
    <location>
        <begin position="1605"/>
        <end position="1616"/>
    </location>
</feature>
<organism evidence="14 15">
    <name type="scientific">Priapulus caudatus</name>
    <name type="common">Priapulid worm</name>
    <dbReference type="NCBI Taxonomy" id="37621"/>
    <lineage>
        <taxon>Eukaryota</taxon>
        <taxon>Metazoa</taxon>
        <taxon>Ecdysozoa</taxon>
        <taxon>Scalidophora</taxon>
        <taxon>Priapulida</taxon>
        <taxon>Priapulimorpha</taxon>
        <taxon>Priapulimorphida</taxon>
        <taxon>Priapulidae</taxon>
        <taxon>Priapulus</taxon>
    </lineage>
</organism>
<dbReference type="GeneID" id="106809491"/>
<evidence type="ECO:0000259" key="13">
    <source>
        <dbReference type="PROSITE" id="PS50245"/>
    </source>
</evidence>
<protein>
    <submittedName>
        <fullName evidence="15">Kinesin-like protein KIF13A</fullName>
    </submittedName>
</protein>
<dbReference type="CDD" id="cd01365">
    <property type="entry name" value="KISc_KIF1A_KIF1B"/>
    <property type="match status" value="1"/>
</dbReference>
<sequence length="2214" mass="247174">MSSKVKVAVRVRPFSRREYELGTKCVVDMVADGGTQQVVLYHPSSSSAKAGDSRKTPKTFAFDNCFWSIDEKDPKYTGQENVYNSLGVDVLVNALEGYNACIFAYGQTGSGKSYSMMGNADNKGIIPRICDSLFESIAANKDDPNLRYNVEVSYMEIYNEKVRDLLDPNSAKSNLRVREHNILGPYVDGLSTLVVSNFKDIDNLMSEGNKSRTVAATNMNSESSRSHAVFNIKVTQILTDPKSGVSGEKVSKVSLVDLAGSERAQKSGAVGERLKEGSNINKSLTTLGLVISALADQAAAGSKNKNKFVPYRDSVLTWLLKDNLGGNSRTVMIATVSPANDNYEETLSTLRYADRAKRIVNHAVVNEDPNAKIIRELRSEVEHLRVQLKESKQSADLQEKLQESEKLMSEITRSWEEKLSATEQIHVERQQAMEKMGISVQTSGIRVEKDKYYLVNLNADPSLNELLVYYLKDHTLVGGPNAPVEQDIQLSGLGIMPEHCIVDIVDGDVFMSPLEGARTCVNGSVIKDQTLLKHGDRVLWGNHHFFRINCPKPAMSALERQKQMYEQQLQKLRSQISPNTPTNPYGSFGDLRGVTSPSNANVNARYKQWAEEKDKVFKASLTKLREEVVRANAITREANYLSEELARRTEFHVTLQIPAANLSPNRKRGAFVSEPAILVKRKNKSKQVWSLEKLENKIIDMRELYEERKEKGLPLKDEVPVKGYDPFYESQENHNLIGVANVFLEVLFHDAKLDYQVPIISQQGEVAGRLHVELSRTAGTLGSDRMGDAEIDEMDINKNNIDDDSNMPTSHITVKLVIKEASGLPPHLSNFVFCQYNFWGESESVVVAPDINPDGLIQIETPKRGATFHFNHEKELVVQVADEFLEHCMEGALSVEVWGHRSSGFGTSILGWEMDSINAKTRSLSDRWREVKRRLELWVEIHELNEHGEYAPVENVVKPEIFTGGVFQLRQGHSRRILVRVKAVPNSGTLPLICDCIKSISIGSVCVRSKLQKSLDSYQEIDLDLLKNKWSEALGRRREYLDEQIQKIINKPDKSDADIDRERSLIDQWVCLTEERNAVLVPTAGSGIPGEPADWSPPAGLEQHIPVIFLDLNADDMSTSNVDGLQGAGINSILPKEHGTKFYSLPIVKFSEHEVCSLCSWDSSIHDSPYLNRVTPPNERIYLILKATVQLSHPGVMELVLRKRICINVYKRQSFTEKLFKKIGMQWDTLHACGVQYEIVSNIPKASEDPEDRESLALMAAASGASGDQEEGQSYIERYIHGVSAVESILALDRLRQEVAVKEMLAVTGKPIRKTASVPNISNISRFHSESSLTELAPTSRLEVQCRADSVMELHRMSPDFSIPSHQYVTSWEKEFRRKSLSDTFRKQKDRDRLTPTKDLKGTFPGLARPTFLNIRPQTYVNNKSKSASPKSGASPVQPAKIVKALNLTTLLEEQQQKDQSCSQVSNDRHEFDEEEEEEEAEEGEDDDEEEEEECLSSPSKYRTRSPEQFPLDTDDAHFSSYSQQQQQQQQQQPQPQTHIAKKSRKKDAMSHSNTIDSLTEAGGGRPLQDLPRSGTVDSLTDVKNLPGSVTSSGYCSHGFSSHTLSSEDSISLRSISVDETPDVEAAGRSKERGEDGEEEDPTAVRLKEEEEQEKEYTATARLQEEEEQEKEDGEEEDHTAMRLKEEEEQEKEYTATTRLQEEDEQEKEDGEEEDHTAMRLKEEEEEKGKEEEYPAATRLQEEEEQEEEEKEKEDEYLAAARLQEEEEQKEEKEKEEEYLAAARLQDEEEEEYPTAARLQEKEEKEEDGEVEQKNPECTEEIKEECVSSEAHEGVDEGKGDSASSPECAEDGKEESSSCISQEHGGEMSEAGCNLMDSDIPESINAPIQPLTPLSHAVHDKPTHIACNTGDGDEDTAENERSFRCPLTGDIISDFSPFTSTSEKPNVELEDRLDADAALDGLLPPRDADTQAVADSCSLSVFDPANVKQSSHDGSTANDSLVFGNDDGTHASSTEPTSAQPECLQEQFAGVQTAMEESFSEGNPQWKQGDIELLGHKALIDEEKLSGTDSDECSSICSFGSRADLHRMADAPVPSWITVGEPVVVMPYTACGVIKFVGTTEFAAGNWVGVELDKPAGKNDGSVKGVRYFSSKPLHGMFVRHDKLEKRRRKSGATTPGSAAAKANRNSWRRSRAEESSSFMKPTASSFAKKSGRH</sequence>
<accession>A0ABM1E797</accession>
<dbReference type="Pfam" id="PF12423">
    <property type="entry name" value="KIF1B"/>
    <property type="match status" value="1"/>
</dbReference>
<dbReference type="SUPFAM" id="SSF74924">
    <property type="entry name" value="Cap-Gly domain"/>
    <property type="match status" value="1"/>
</dbReference>
<name>A0ABM1E797_PRICU</name>
<dbReference type="Gene3D" id="2.30.30.190">
    <property type="entry name" value="CAP Gly-rich-like domain"/>
    <property type="match status" value="1"/>
</dbReference>
<dbReference type="InterPro" id="IPR001752">
    <property type="entry name" value="Kinesin_motor_dom"/>
</dbReference>
<feature type="compositionally biased region" description="Acidic residues" evidence="11">
    <location>
        <begin position="1742"/>
        <end position="1757"/>
    </location>
</feature>
<dbReference type="Pfam" id="PF16183">
    <property type="entry name" value="Kinesin_assoc"/>
    <property type="match status" value="1"/>
</dbReference>
<feature type="compositionally biased region" description="Acidic residues" evidence="11">
    <location>
        <begin position="1473"/>
        <end position="1495"/>
    </location>
</feature>
<dbReference type="Proteomes" id="UP000695022">
    <property type="component" value="Unplaced"/>
</dbReference>
<feature type="compositionally biased region" description="Polar residues" evidence="11">
    <location>
        <begin position="1987"/>
        <end position="1999"/>
    </location>
</feature>
<dbReference type="RefSeq" id="XP_014668068.1">
    <property type="nucleotide sequence ID" value="XM_014812582.1"/>
</dbReference>
<gene>
    <name evidence="15" type="primary">LOC106809491</name>
</gene>
<feature type="compositionally biased region" description="Acidic residues" evidence="11">
    <location>
        <begin position="1702"/>
        <end position="1715"/>
    </location>
</feature>
<dbReference type="InterPro" id="IPR027417">
    <property type="entry name" value="P-loop_NTPase"/>
</dbReference>
<dbReference type="InterPro" id="IPR022164">
    <property type="entry name" value="Kinesin-like"/>
</dbReference>
<feature type="compositionally biased region" description="Low complexity" evidence="11">
    <location>
        <begin position="1524"/>
        <end position="1537"/>
    </location>
</feature>
<evidence type="ECO:0000256" key="6">
    <source>
        <dbReference type="ARBA" id="ARBA00023054"/>
    </source>
</evidence>
<feature type="region of interest" description="Disordered" evidence="11">
    <location>
        <begin position="1454"/>
        <end position="1877"/>
    </location>
</feature>
<keyword evidence="3" id="KW-0493">Microtubule</keyword>
<comment type="similarity">
    <text evidence="9">Belongs to the TRAFAC class myosin-kinesin ATPase superfamily. Kinesin family.</text>
</comment>
<feature type="compositionally biased region" description="Basic and acidic residues" evidence="11">
    <location>
        <begin position="1383"/>
        <end position="1401"/>
    </location>
</feature>
<feature type="domain" description="CAP-Gly" evidence="13">
    <location>
        <begin position="2118"/>
        <end position="2160"/>
    </location>
</feature>
<keyword evidence="8" id="KW-0206">Cytoskeleton</keyword>
<evidence type="ECO:0000313" key="15">
    <source>
        <dbReference type="RefSeq" id="XP_014668068.1"/>
    </source>
</evidence>
<feature type="compositionally biased region" description="Polar residues" evidence="11">
    <location>
        <begin position="1588"/>
        <end position="1604"/>
    </location>
</feature>
<dbReference type="PROSITE" id="PS50245">
    <property type="entry name" value="CAP_GLY_2"/>
    <property type="match status" value="1"/>
</dbReference>
<dbReference type="SUPFAM" id="SSF52540">
    <property type="entry name" value="P-loop containing nucleoside triphosphate hydrolases"/>
    <property type="match status" value="1"/>
</dbReference>
<dbReference type="SMART" id="SM00129">
    <property type="entry name" value="KISc"/>
    <property type="match status" value="1"/>
</dbReference>
<dbReference type="InterPro" id="IPR036859">
    <property type="entry name" value="CAP-Gly_dom_sf"/>
</dbReference>
<dbReference type="Pfam" id="PF01302">
    <property type="entry name" value="CAP_GLY"/>
    <property type="match status" value="1"/>
</dbReference>
<evidence type="ECO:0000256" key="10">
    <source>
        <dbReference type="SAM" id="Coils"/>
    </source>
</evidence>
<comment type="subcellular location">
    <subcellularLocation>
        <location evidence="1">Cytoplasm</location>
        <location evidence="1">Cytoskeleton</location>
    </subcellularLocation>
</comment>
<dbReference type="InterPro" id="IPR019821">
    <property type="entry name" value="Kinesin_motor_CS"/>
</dbReference>
<evidence type="ECO:0000256" key="8">
    <source>
        <dbReference type="ARBA" id="ARBA00023212"/>
    </source>
</evidence>
<dbReference type="PROSITE" id="PS00845">
    <property type="entry name" value="CAP_GLY_1"/>
    <property type="match status" value="1"/>
</dbReference>
<dbReference type="PROSITE" id="PS00411">
    <property type="entry name" value="KINESIN_MOTOR_1"/>
    <property type="match status" value="1"/>
</dbReference>
<feature type="compositionally biased region" description="Basic and acidic residues" evidence="11">
    <location>
        <begin position="1811"/>
        <end position="1840"/>
    </location>
</feature>
<feature type="region of interest" description="Disordered" evidence="11">
    <location>
        <begin position="1383"/>
        <end position="1439"/>
    </location>
</feature>
<feature type="domain" description="Kinesin motor" evidence="12">
    <location>
        <begin position="4"/>
        <end position="359"/>
    </location>
</feature>
<evidence type="ECO:0000256" key="9">
    <source>
        <dbReference type="PROSITE-ProRule" id="PRU00283"/>
    </source>
</evidence>
<proteinExistence type="inferred from homology"/>
<evidence type="ECO:0000256" key="3">
    <source>
        <dbReference type="ARBA" id="ARBA00022701"/>
    </source>
</evidence>
<evidence type="ECO:0000256" key="1">
    <source>
        <dbReference type="ARBA" id="ARBA00004245"/>
    </source>
</evidence>
<dbReference type="PANTHER" id="PTHR47117">
    <property type="entry name" value="STAR-RELATED LIPID TRANSFER PROTEIN 9"/>
    <property type="match status" value="1"/>
</dbReference>
<feature type="compositionally biased region" description="Acidic residues" evidence="11">
    <location>
        <begin position="1665"/>
        <end position="1678"/>
    </location>
</feature>
<dbReference type="InterPro" id="IPR000253">
    <property type="entry name" value="FHA_dom"/>
</dbReference>
<keyword evidence="7 9" id="KW-0505">Motor protein</keyword>
<evidence type="ECO:0000256" key="4">
    <source>
        <dbReference type="ARBA" id="ARBA00022741"/>
    </source>
</evidence>
<dbReference type="SMART" id="SM01052">
    <property type="entry name" value="CAP_GLY"/>
    <property type="match status" value="1"/>
</dbReference>
<feature type="region of interest" description="Disordered" evidence="11">
    <location>
        <begin position="1985"/>
        <end position="2021"/>
    </location>
</feature>
<evidence type="ECO:0000256" key="2">
    <source>
        <dbReference type="ARBA" id="ARBA00022490"/>
    </source>
</evidence>
<dbReference type="InterPro" id="IPR032405">
    <property type="entry name" value="Kinesin_assoc"/>
</dbReference>
<dbReference type="Gene3D" id="3.40.850.10">
    <property type="entry name" value="Kinesin motor domain"/>
    <property type="match status" value="1"/>
</dbReference>
<dbReference type="Gene3D" id="6.10.250.2520">
    <property type="match status" value="1"/>
</dbReference>
<reference evidence="15" key="1">
    <citation type="submission" date="2025-08" db="UniProtKB">
        <authorList>
            <consortium name="RefSeq"/>
        </authorList>
    </citation>
    <scope>IDENTIFICATION</scope>
</reference>
<dbReference type="InterPro" id="IPR008984">
    <property type="entry name" value="SMAD_FHA_dom_sf"/>
</dbReference>
<dbReference type="Pfam" id="PF12473">
    <property type="entry name" value="DUF3694"/>
    <property type="match status" value="2"/>
</dbReference>
<dbReference type="Gene3D" id="2.60.200.20">
    <property type="match status" value="1"/>
</dbReference>
<keyword evidence="4 9" id="KW-0547">Nucleotide-binding</keyword>
<dbReference type="CDD" id="cd22706">
    <property type="entry name" value="FHA_KIF13"/>
    <property type="match status" value="1"/>
</dbReference>
<keyword evidence="5 9" id="KW-0067">ATP-binding</keyword>
<dbReference type="SUPFAM" id="SSF49879">
    <property type="entry name" value="SMAD/FHA domain"/>
    <property type="match status" value="1"/>
</dbReference>
<evidence type="ECO:0000256" key="7">
    <source>
        <dbReference type="ARBA" id="ARBA00023175"/>
    </source>
</evidence>